<dbReference type="NCBIfam" id="NF008763">
    <property type="entry name" value="PRK11798.1-2"/>
    <property type="match status" value="1"/>
</dbReference>
<dbReference type="GO" id="GO:0006508">
    <property type="term" value="P:proteolysis"/>
    <property type="evidence" value="ECO:0007669"/>
    <property type="project" value="UniProtKB-KW"/>
</dbReference>
<dbReference type="PANTHER" id="PTHR37486">
    <property type="entry name" value="STRINGENT STARVATION PROTEIN B"/>
    <property type="match status" value="1"/>
</dbReference>
<dbReference type="Proteomes" id="UP000253999">
    <property type="component" value="Unassembled WGS sequence"/>
</dbReference>
<dbReference type="GO" id="GO:0005840">
    <property type="term" value="C:ribosome"/>
    <property type="evidence" value="ECO:0007669"/>
    <property type="project" value="TreeGrafter"/>
</dbReference>
<feature type="compositionally biased region" description="Basic residues" evidence="1">
    <location>
        <begin position="125"/>
        <end position="138"/>
    </location>
</feature>
<reference evidence="3 4" key="1">
    <citation type="submission" date="2018-05" db="EMBL/GenBank/DDBJ databases">
        <title>Draft Genome Sequences for a Diverse set of 7 Haemophilus Species.</title>
        <authorList>
            <person name="Nichols M."/>
            <person name="Topaz N."/>
            <person name="Wang X."/>
            <person name="Wang X."/>
            <person name="Boxrud D."/>
        </authorList>
    </citation>
    <scope>NUCLEOTIDE SEQUENCE [LARGE SCALE GENOMIC DNA]</scope>
    <source>
        <strain evidence="3 4">C2010039593</strain>
    </source>
</reference>
<keyword evidence="3" id="KW-0378">Hydrolase</keyword>
<dbReference type="EMBL" id="QEQD01000006">
    <property type="protein sequence ID" value="RDF03849.1"/>
    <property type="molecule type" value="Genomic_DNA"/>
</dbReference>
<dbReference type="RefSeq" id="WP_005705515.1">
    <property type="nucleotide sequence ID" value="NZ_CAUPAH010000001.1"/>
</dbReference>
<dbReference type="GO" id="GO:0045732">
    <property type="term" value="P:positive regulation of protein catabolic process"/>
    <property type="evidence" value="ECO:0007669"/>
    <property type="project" value="TreeGrafter"/>
</dbReference>
<evidence type="ECO:0000313" key="3">
    <source>
        <dbReference type="EMBL" id="RDF03849.1"/>
    </source>
</evidence>
<dbReference type="InterPro" id="IPR007481">
    <property type="entry name" value="SspB"/>
</dbReference>
<dbReference type="NCBIfam" id="NF008769">
    <property type="entry name" value="PRK11798.2-5"/>
    <property type="match status" value="1"/>
</dbReference>
<dbReference type="PIRSF" id="PIRSF005276">
    <property type="entry name" value="SspB"/>
    <property type="match status" value="1"/>
</dbReference>
<dbReference type="Pfam" id="PF04386">
    <property type="entry name" value="SspB"/>
    <property type="match status" value="1"/>
</dbReference>
<dbReference type="SUPFAM" id="SSF101738">
    <property type="entry name" value="SspB-like"/>
    <property type="match status" value="1"/>
</dbReference>
<sequence length="138" mass="16028">MKPLRPYIYYAYYSWICDNNNTPYLLVNCDYPDVDVPIEFIRDGKIILNISPRSIGNYVVDDEGISFSARFQGMIRDLYVPFGAAEALYAQETGDGTMFQEEEYYSEESYLARTAKKSEEEKPKKIVKKKPTHLKLVK</sequence>
<name>A0A369ZGB8_HAEPH</name>
<evidence type="ECO:0000313" key="2">
    <source>
        <dbReference type="EMBL" id="QEN10020.1"/>
    </source>
</evidence>
<dbReference type="GO" id="GO:0008233">
    <property type="term" value="F:peptidase activity"/>
    <property type="evidence" value="ECO:0007669"/>
    <property type="project" value="UniProtKB-KW"/>
</dbReference>
<protein>
    <submittedName>
        <fullName evidence="3">ClpXP protease specificity-enhancing factor</fullName>
    </submittedName>
</protein>
<dbReference type="AlphaFoldDB" id="A0A369ZGB8"/>
<organism evidence="3 4">
    <name type="scientific">Haemophilus parahaemolyticus</name>
    <dbReference type="NCBI Taxonomy" id="735"/>
    <lineage>
        <taxon>Bacteria</taxon>
        <taxon>Pseudomonadati</taxon>
        <taxon>Pseudomonadota</taxon>
        <taxon>Gammaproteobacteria</taxon>
        <taxon>Pasteurellales</taxon>
        <taxon>Pasteurellaceae</taxon>
        <taxon>Haemophilus</taxon>
    </lineage>
</organism>
<dbReference type="InterPro" id="IPR036760">
    <property type="entry name" value="SspB-like_sf"/>
</dbReference>
<gene>
    <name evidence="3" type="ORF">DPV98_06320</name>
    <name evidence="2" type="ORF">E5Q53_00300</name>
</gene>
<dbReference type="PANTHER" id="PTHR37486:SF1">
    <property type="entry name" value="STRINGENT STARVATION PROTEIN B"/>
    <property type="match status" value="1"/>
</dbReference>
<reference evidence="2 5" key="2">
    <citation type="submission" date="2019-04" db="EMBL/GenBank/DDBJ databases">
        <title>Complete Genome and Methylome Analysis of Haemophilus haemolyticus NEB129.</title>
        <authorList>
            <person name="Fomenkov A."/>
            <person name="Roberts R.J."/>
            <person name="Anton B.P."/>
            <person name="Vincze T."/>
        </authorList>
    </citation>
    <scope>NUCLEOTIDE SEQUENCE [LARGE SCALE GENOMIC DNA]</scope>
    <source>
        <strain evidence="2 5">NEB129</strain>
    </source>
</reference>
<dbReference type="EMBL" id="CP038817">
    <property type="protein sequence ID" value="QEN10020.1"/>
    <property type="molecule type" value="Genomic_DNA"/>
</dbReference>
<dbReference type="Gene3D" id="2.30.30.220">
    <property type="entry name" value="SspB-like"/>
    <property type="match status" value="1"/>
</dbReference>
<proteinExistence type="predicted"/>
<evidence type="ECO:0000313" key="4">
    <source>
        <dbReference type="Proteomes" id="UP000253999"/>
    </source>
</evidence>
<dbReference type="GO" id="GO:0005829">
    <property type="term" value="C:cytosol"/>
    <property type="evidence" value="ECO:0007669"/>
    <property type="project" value="TreeGrafter"/>
</dbReference>
<evidence type="ECO:0000313" key="5">
    <source>
        <dbReference type="Proteomes" id="UP000323974"/>
    </source>
</evidence>
<accession>A0A369ZGB8</accession>
<keyword evidence="3" id="KW-0645">Protease</keyword>
<feature type="region of interest" description="Disordered" evidence="1">
    <location>
        <begin position="116"/>
        <end position="138"/>
    </location>
</feature>
<evidence type="ECO:0000256" key="1">
    <source>
        <dbReference type="SAM" id="MobiDB-lite"/>
    </source>
</evidence>
<dbReference type="GeneID" id="78223521"/>
<dbReference type="KEGG" id="hpaa:E5Q53_00300"/>
<dbReference type="STRING" id="735.B0185_02215"/>
<dbReference type="Proteomes" id="UP000323974">
    <property type="component" value="Chromosome"/>
</dbReference>